<sequence length="137" mass="15536">MKLDFSNVIFTDECRATLDGPDGWRQGCATDKQSVPVLKRHQQGGYGVMFWAAIVGDHLVGPYDVAEGVKINSEIYSQFLDDNLFEWYKAQSCTFKRKFMFMHGNAPAHDARYTTGYLYKKGIKGEKIITFPVSLPI</sequence>
<evidence type="ECO:0008006" key="3">
    <source>
        <dbReference type="Google" id="ProtNLM"/>
    </source>
</evidence>
<dbReference type="Proteomes" id="UP001497623">
    <property type="component" value="Unassembled WGS sequence"/>
</dbReference>
<dbReference type="AlphaFoldDB" id="A0AAV2RQA9"/>
<name>A0AAV2RQA9_MEGNR</name>
<accession>A0AAV2RQA9</accession>
<dbReference type="EMBL" id="CAXKWB010027712">
    <property type="protein sequence ID" value="CAL4132249.1"/>
    <property type="molecule type" value="Genomic_DNA"/>
</dbReference>
<dbReference type="Gene3D" id="3.30.420.10">
    <property type="entry name" value="Ribonuclease H-like superfamily/Ribonuclease H"/>
    <property type="match status" value="1"/>
</dbReference>
<feature type="non-terminal residue" evidence="1">
    <location>
        <position position="137"/>
    </location>
</feature>
<evidence type="ECO:0000313" key="1">
    <source>
        <dbReference type="EMBL" id="CAL4132249.1"/>
    </source>
</evidence>
<dbReference type="InterPro" id="IPR036397">
    <property type="entry name" value="RNaseH_sf"/>
</dbReference>
<organism evidence="1 2">
    <name type="scientific">Meganyctiphanes norvegica</name>
    <name type="common">Northern krill</name>
    <name type="synonym">Thysanopoda norvegica</name>
    <dbReference type="NCBI Taxonomy" id="48144"/>
    <lineage>
        <taxon>Eukaryota</taxon>
        <taxon>Metazoa</taxon>
        <taxon>Ecdysozoa</taxon>
        <taxon>Arthropoda</taxon>
        <taxon>Crustacea</taxon>
        <taxon>Multicrustacea</taxon>
        <taxon>Malacostraca</taxon>
        <taxon>Eumalacostraca</taxon>
        <taxon>Eucarida</taxon>
        <taxon>Euphausiacea</taxon>
        <taxon>Euphausiidae</taxon>
        <taxon>Meganyctiphanes</taxon>
    </lineage>
</organism>
<comment type="caution">
    <text evidence="1">The sequence shown here is derived from an EMBL/GenBank/DDBJ whole genome shotgun (WGS) entry which is preliminary data.</text>
</comment>
<gene>
    <name evidence="1" type="ORF">MNOR_LOCUS26973</name>
</gene>
<dbReference type="GO" id="GO:0003676">
    <property type="term" value="F:nucleic acid binding"/>
    <property type="evidence" value="ECO:0007669"/>
    <property type="project" value="InterPro"/>
</dbReference>
<reference evidence="1 2" key="1">
    <citation type="submission" date="2024-05" db="EMBL/GenBank/DDBJ databases">
        <authorList>
            <person name="Wallberg A."/>
        </authorList>
    </citation>
    <scope>NUCLEOTIDE SEQUENCE [LARGE SCALE GENOMIC DNA]</scope>
</reference>
<protein>
    <recommendedName>
        <fullName evidence="3">Transposase</fullName>
    </recommendedName>
</protein>
<keyword evidence="2" id="KW-1185">Reference proteome</keyword>
<evidence type="ECO:0000313" key="2">
    <source>
        <dbReference type="Proteomes" id="UP001497623"/>
    </source>
</evidence>
<proteinExistence type="predicted"/>